<dbReference type="Proteomes" id="UP000230132">
    <property type="component" value="Unassembled WGS sequence"/>
</dbReference>
<dbReference type="GO" id="GO:0046961">
    <property type="term" value="F:proton-transporting ATPase activity, rotational mechanism"/>
    <property type="evidence" value="ECO:0007669"/>
    <property type="project" value="InterPro"/>
</dbReference>
<proteinExistence type="inferred from homology"/>
<dbReference type="InterPro" id="IPR050873">
    <property type="entry name" value="V-ATPase_V0D/AC39_subunit"/>
</dbReference>
<dbReference type="AlphaFoldDB" id="A0A2H0UX36"/>
<evidence type="ECO:0000256" key="3">
    <source>
        <dbReference type="ARBA" id="ARBA00023065"/>
    </source>
</evidence>
<dbReference type="PANTHER" id="PTHR38682:SF1">
    <property type="entry name" value="V-TYPE ATP SYNTHASE SUBUNIT C"/>
    <property type="match status" value="1"/>
</dbReference>
<dbReference type="PANTHER" id="PTHR38682">
    <property type="entry name" value="V-TYPE ATP SYNTHASE SUBUNIT C"/>
    <property type="match status" value="1"/>
</dbReference>
<evidence type="ECO:0008006" key="6">
    <source>
        <dbReference type="Google" id="ProtNLM"/>
    </source>
</evidence>
<evidence type="ECO:0000256" key="1">
    <source>
        <dbReference type="ARBA" id="ARBA00006709"/>
    </source>
</evidence>
<evidence type="ECO:0000256" key="2">
    <source>
        <dbReference type="ARBA" id="ARBA00022448"/>
    </source>
</evidence>
<name>A0A2H0UX36_9BACT</name>
<evidence type="ECO:0000313" key="4">
    <source>
        <dbReference type="EMBL" id="PIR90650.1"/>
    </source>
</evidence>
<organism evidence="4 5">
    <name type="scientific">bacterium (Candidatus Gribaldobacteria) CG10_big_fil_rev_8_21_14_0_10_37_21</name>
    <dbReference type="NCBI Taxonomy" id="2014275"/>
    <lineage>
        <taxon>Bacteria</taxon>
        <taxon>Candidatus Gribaldobacteria</taxon>
    </lineage>
</organism>
<dbReference type="Gene3D" id="1.10.132.50">
    <property type="entry name" value="ATP synthase (C/AC39) subunit, domain 3"/>
    <property type="match status" value="1"/>
</dbReference>
<protein>
    <recommendedName>
        <fullName evidence="6">V-type ATP synthase subunit C</fullName>
    </recommendedName>
</protein>
<sequence>MLEFATSVINIWEKQALSKNDQERMLKAPDEKSALAVLFDTDLAPFLQIETDLEKISQADLNALKTKLNVVLTEEPLLGKLLFLKFDVLHLKQILKEQFLPKNLETPKDQIIFKTANLSFSALEDLVVCLLKKKNTDYFQEPLVFEMISRALELLSLEGNKSSSSIEAAVDKVFLESKLKYADKYPLLARYVRVEIDIANLKAVLKERNKIEFIYGGNFDHEDMLKIANLKEGEVKPSLQRFLEAYGISLILEDFEKDHSETLLEVGLNRFLSNMAKEEERETGFGVAKVLSFFERKLNALNNIKLILFSKRVGLPVSEIEPLLLPI</sequence>
<dbReference type="InterPro" id="IPR035067">
    <property type="entry name" value="V-type_ATPase_csu/dsu"/>
</dbReference>
<dbReference type="Pfam" id="PF01992">
    <property type="entry name" value="vATP-synt_AC39"/>
    <property type="match status" value="1"/>
</dbReference>
<accession>A0A2H0UX36</accession>
<dbReference type="EMBL" id="PFAX01000010">
    <property type="protein sequence ID" value="PIR90650.1"/>
    <property type="molecule type" value="Genomic_DNA"/>
</dbReference>
<dbReference type="SUPFAM" id="SSF103486">
    <property type="entry name" value="V-type ATP synthase subunit C"/>
    <property type="match status" value="1"/>
</dbReference>
<comment type="similarity">
    <text evidence="1">Belongs to the V-ATPase V0D/AC39 subunit family.</text>
</comment>
<keyword evidence="3" id="KW-0406">Ion transport</keyword>
<dbReference type="Gene3D" id="1.20.1690.10">
    <property type="entry name" value="V-type ATP synthase subunit C domain"/>
    <property type="match status" value="2"/>
</dbReference>
<dbReference type="InterPro" id="IPR044911">
    <property type="entry name" value="V-type_ATPase_csu/dsu_dom_3"/>
</dbReference>
<dbReference type="InterPro" id="IPR036079">
    <property type="entry name" value="ATPase_csu/dsu_sf"/>
</dbReference>
<dbReference type="InterPro" id="IPR002843">
    <property type="entry name" value="ATPase_V0-cplx_csu/dsu"/>
</dbReference>
<keyword evidence="2" id="KW-0813">Transport</keyword>
<reference evidence="5" key="1">
    <citation type="submission" date="2017-09" db="EMBL/GenBank/DDBJ databases">
        <title>Depth-based differentiation of microbial function through sediment-hosted aquifers and enrichment of novel symbionts in the deep terrestrial subsurface.</title>
        <authorList>
            <person name="Probst A.J."/>
            <person name="Ladd B."/>
            <person name="Jarett J.K."/>
            <person name="Geller-Mcgrath D.E."/>
            <person name="Sieber C.M.K."/>
            <person name="Emerson J.B."/>
            <person name="Anantharaman K."/>
            <person name="Thomas B.C."/>
            <person name="Malmstrom R."/>
            <person name="Stieglmeier M."/>
            <person name="Klingl A."/>
            <person name="Woyke T."/>
            <person name="Ryan C.M."/>
            <person name="Banfield J.F."/>
        </authorList>
    </citation>
    <scope>NUCLEOTIDE SEQUENCE [LARGE SCALE GENOMIC DNA]</scope>
</reference>
<evidence type="ECO:0000313" key="5">
    <source>
        <dbReference type="Proteomes" id="UP000230132"/>
    </source>
</evidence>
<gene>
    <name evidence="4" type="ORF">COU05_00775</name>
</gene>
<comment type="caution">
    <text evidence="4">The sequence shown here is derived from an EMBL/GenBank/DDBJ whole genome shotgun (WGS) entry which is preliminary data.</text>
</comment>